<comment type="caution">
    <text evidence="1">The sequence shown here is derived from an EMBL/GenBank/DDBJ whole genome shotgun (WGS) entry which is preliminary data.</text>
</comment>
<dbReference type="EMBL" id="AANPCH010000004">
    <property type="protein sequence ID" value="EDP8661588.1"/>
    <property type="molecule type" value="Genomic_DNA"/>
</dbReference>
<evidence type="ECO:0000313" key="1">
    <source>
        <dbReference type="EMBL" id="EDP8661588.1"/>
    </source>
</evidence>
<reference evidence="1" key="1">
    <citation type="submission" date="2019-12" db="EMBL/GenBank/DDBJ databases">
        <authorList>
            <person name="Ashton P.M."/>
            <person name="Dallman T."/>
            <person name="Nair S."/>
            <person name="De Pinna E."/>
            <person name="Peters T."/>
            <person name="Grant K."/>
        </authorList>
    </citation>
    <scope>NUCLEOTIDE SEQUENCE</scope>
    <source>
        <strain evidence="1">854886</strain>
    </source>
</reference>
<gene>
    <name evidence="1" type="ORF">GRG92_001228</name>
</gene>
<dbReference type="AlphaFoldDB" id="A0A698W6M5"/>
<accession>A0A698W6M5</accession>
<proteinExistence type="predicted"/>
<sequence length="83" mass="9334">MRGGRTGEGAQSGCEDADGLVDERIFTQGWQLSYCDNCQSLFFLAIPDFLLLIPSHLMLQPNAHTARIVQILMVISLIRYITY</sequence>
<organism evidence="1">
    <name type="scientific">Salmonella bongori</name>
    <dbReference type="NCBI Taxonomy" id="54736"/>
    <lineage>
        <taxon>Bacteria</taxon>
        <taxon>Pseudomonadati</taxon>
        <taxon>Pseudomonadota</taxon>
        <taxon>Gammaproteobacteria</taxon>
        <taxon>Enterobacterales</taxon>
        <taxon>Enterobacteriaceae</taxon>
        <taxon>Salmonella</taxon>
    </lineage>
</organism>
<name>A0A698W6M5_SALBN</name>
<protein>
    <submittedName>
        <fullName evidence="1">Uncharacterized protein</fullName>
    </submittedName>
</protein>